<accession>G3HHS7</accession>
<reference evidence="2" key="1">
    <citation type="journal article" date="2011" name="Nat. Biotechnol.">
        <title>The genomic sequence of the Chinese hamster ovary (CHO)-K1 cell line.</title>
        <authorList>
            <person name="Xu X."/>
            <person name="Nagarajan H."/>
            <person name="Lewis N.E."/>
            <person name="Pan S."/>
            <person name="Cai Z."/>
            <person name="Liu X."/>
            <person name="Chen W."/>
            <person name="Xie M."/>
            <person name="Wang W."/>
            <person name="Hammond S."/>
            <person name="Andersen M.R."/>
            <person name="Neff N."/>
            <person name="Passarelli B."/>
            <person name="Koh W."/>
            <person name="Fan H.C."/>
            <person name="Wang J."/>
            <person name="Gui Y."/>
            <person name="Lee K.H."/>
            <person name="Betenbaugh M.J."/>
            <person name="Quake S.R."/>
            <person name="Famili I."/>
            <person name="Palsson B.O."/>
            <person name="Wang J."/>
        </authorList>
    </citation>
    <scope>NUCLEOTIDE SEQUENCE [LARGE SCALE GENOMIC DNA]</scope>
    <source>
        <strain evidence="2">CHO K1 cell line</strain>
    </source>
</reference>
<evidence type="ECO:0000313" key="2">
    <source>
        <dbReference type="Proteomes" id="UP000001075"/>
    </source>
</evidence>
<dbReference type="EMBL" id="JH000386">
    <property type="protein sequence ID" value="EGW03869.1"/>
    <property type="molecule type" value="Genomic_DNA"/>
</dbReference>
<gene>
    <name evidence="1" type="ORF">I79_010186</name>
</gene>
<dbReference type="InParanoid" id="G3HHS7"/>
<protein>
    <submittedName>
        <fullName evidence="1">Uncharacterized protein</fullName>
    </submittedName>
</protein>
<dbReference type="Proteomes" id="UP000001075">
    <property type="component" value="Unassembled WGS sequence"/>
</dbReference>
<sequence length="56" mass="6514">MATPNSMDGHGIEFLFRRNREQLDCDSLLTLYVKHHLFYCPLNNWGECVESPTVSQ</sequence>
<organism evidence="1 2">
    <name type="scientific">Cricetulus griseus</name>
    <name type="common">Chinese hamster</name>
    <name type="synonym">Cricetulus barabensis griseus</name>
    <dbReference type="NCBI Taxonomy" id="10029"/>
    <lineage>
        <taxon>Eukaryota</taxon>
        <taxon>Metazoa</taxon>
        <taxon>Chordata</taxon>
        <taxon>Craniata</taxon>
        <taxon>Vertebrata</taxon>
        <taxon>Euteleostomi</taxon>
        <taxon>Mammalia</taxon>
        <taxon>Eutheria</taxon>
        <taxon>Euarchontoglires</taxon>
        <taxon>Glires</taxon>
        <taxon>Rodentia</taxon>
        <taxon>Myomorpha</taxon>
        <taxon>Muroidea</taxon>
        <taxon>Cricetidae</taxon>
        <taxon>Cricetinae</taxon>
        <taxon>Cricetulus</taxon>
    </lineage>
</organism>
<proteinExistence type="predicted"/>
<evidence type="ECO:0000313" key="1">
    <source>
        <dbReference type="EMBL" id="EGW03869.1"/>
    </source>
</evidence>
<dbReference type="AlphaFoldDB" id="G3HHS7"/>
<name>G3HHS7_CRIGR</name>